<keyword evidence="1" id="KW-1133">Transmembrane helix</keyword>
<gene>
    <name evidence="2" type="ORF">AALT52_02015</name>
</gene>
<name>A0ABV4DMG9_9LACO</name>
<evidence type="ECO:0000256" key="1">
    <source>
        <dbReference type="SAM" id="Phobius"/>
    </source>
</evidence>
<evidence type="ECO:0000313" key="3">
    <source>
        <dbReference type="Proteomes" id="UP001565236"/>
    </source>
</evidence>
<keyword evidence="3" id="KW-1185">Reference proteome</keyword>
<evidence type="ECO:0000313" key="2">
    <source>
        <dbReference type="EMBL" id="MEY8661674.1"/>
    </source>
</evidence>
<dbReference type="Proteomes" id="UP001565236">
    <property type="component" value="Unassembled WGS sequence"/>
</dbReference>
<keyword evidence="1" id="KW-0472">Membrane</keyword>
<feature type="transmembrane region" description="Helical" evidence="1">
    <location>
        <begin position="39"/>
        <end position="64"/>
    </location>
</feature>
<keyword evidence="1" id="KW-0812">Transmembrane</keyword>
<protein>
    <submittedName>
        <fullName evidence="2">PH domain-containing protein</fullName>
    </submittedName>
</protein>
<reference evidence="2 3" key="1">
    <citation type="submission" date="2024-03" db="EMBL/GenBank/DDBJ databases">
        <title>Mouse gut bacterial collection (mGBC) of GemPharmatech.</title>
        <authorList>
            <person name="He Y."/>
            <person name="Dong L."/>
            <person name="Wu D."/>
            <person name="Gao X."/>
            <person name="Lin Z."/>
        </authorList>
    </citation>
    <scope>NUCLEOTIDE SEQUENCE [LARGE SCALE GENOMIC DNA]</scope>
    <source>
        <strain evidence="2 3">15-30</strain>
    </source>
</reference>
<proteinExistence type="predicted"/>
<dbReference type="EMBL" id="JBCLUF010000004">
    <property type="protein sequence ID" value="MEY8661674.1"/>
    <property type="molecule type" value="Genomic_DNA"/>
</dbReference>
<organism evidence="2 3">
    <name type="scientific">Ligilactobacillus faecis</name>
    <dbReference type="NCBI Taxonomy" id="762833"/>
    <lineage>
        <taxon>Bacteria</taxon>
        <taxon>Bacillati</taxon>
        <taxon>Bacillota</taxon>
        <taxon>Bacilli</taxon>
        <taxon>Lactobacillales</taxon>
        <taxon>Lactobacillaceae</taxon>
        <taxon>Ligilactobacillus</taxon>
    </lineage>
</organism>
<accession>A0ABV4DMG9</accession>
<dbReference type="RefSeq" id="WP_369940719.1">
    <property type="nucleotide sequence ID" value="NZ_JBCLUF010000004.1"/>
</dbReference>
<sequence length="141" mass="16212">MKTYRVSKRYLGYRVALASSLYPLVVLITYLLLQEFKYMQYFPLVVGGCLFCLCCDLGQAFFYWRYATLTFSAEKVTVTKGKLFYSHAQIPLEKLFLLSESTNLYLALFALKKVNLQTVAQTLTFAGLDQDVKLDLRKLGE</sequence>
<comment type="caution">
    <text evidence="2">The sequence shown here is derived from an EMBL/GenBank/DDBJ whole genome shotgun (WGS) entry which is preliminary data.</text>
</comment>
<feature type="transmembrane region" description="Helical" evidence="1">
    <location>
        <begin position="12"/>
        <end position="33"/>
    </location>
</feature>